<feature type="domain" description="SAYSvFN" evidence="1">
    <location>
        <begin position="105"/>
        <end position="151"/>
    </location>
</feature>
<name>A0ABR0NGQ4_GOSAR</name>
<dbReference type="PANTHER" id="PTHR13527">
    <property type="entry name" value="SAYSVFN DOMAIN-CONTAINING PROTEIN 1"/>
    <property type="match status" value="1"/>
</dbReference>
<keyword evidence="3" id="KW-1185">Reference proteome</keyword>
<evidence type="ECO:0000259" key="1">
    <source>
        <dbReference type="Pfam" id="PF10260"/>
    </source>
</evidence>
<reference evidence="2 3" key="1">
    <citation type="submission" date="2023-03" db="EMBL/GenBank/DDBJ databases">
        <title>WGS of Gossypium arboreum.</title>
        <authorList>
            <person name="Yu D."/>
        </authorList>
    </citation>
    <scope>NUCLEOTIDE SEQUENCE [LARGE SCALE GENOMIC DNA]</scope>
    <source>
        <tissue evidence="2">Leaf</tissue>
    </source>
</reference>
<sequence>MGSCVSVHKSSQEPASVMKVGLSFGSKTDNNLIIPPSPVKEKPVANGDFAFISQSPYTFKDFDKPAMSNLLMYLSIFVVKKKPFSIPEHISIPIVRMISSVSMGILGTGFCTIFLNLGQRQPGDVSAYSIFNEDFRELPRTLNADAIDRDIRTGQF</sequence>
<protein>
    <recommendedName>
        <fullName evidence="1">SAYSvFN domain-containing protein</fullName>
    </recommendedName>
</protein>
<proteinExistence type="predicted"/>
<organism evidence="2 3">
    <name type="scientific">Gossypium arboreum</name>
    <name type="common">Tree cotton</name>
    <name type="synonym">Gossypium nanking</name>
    <dbReference type="NCBI Taxonomy" id="29729"/>
    <lineage>
        <taxon>Eukaryota</taxon>
        <taxon>Viridiplantae</taxon>
        <taxon>Streptophyta</taxon>
        <taxon>Embryophyta</taxon>
        <taxon>Tracheophyta</taxon>
        <taxon>Spermatophyta</taxon>
        <taxon>Magnoliopsida</taxon>
        <taxon>eudicotyledons</taxon>
        <taxon>Gunneridae</taxon>
        <taxon>Pentapetalae</taxon>
        <taxon>rosids</taxon>
        <taxon>malvids</taxon>
        <taxon>Malvales</taxon>
        <taxon>Malvaceae</taxon>
        <taxon>Malvoideae</taxon>
        <taxon>Gossypium</taxon>
    </lineage>
</organism>
<evidence type="ECO:0000313" key="3">
    <source>
        <dbReference type="Proteomes" id="UP001358586"/>
    </source>
</evidence>
<dbReference type="PANTHER" id="PTHR13527:SF0">
    <property type="entry name" value="SAYSVFN DOMAIN-CONTAINING PROTEIN 1"/>
    <property type="match status" value="1"/>
</dbReference>
<gene>
    <name evidence="2" type="ORF">PVK06_035394</name>
</gene>
<accession>A0ABR0NGQ4</accession>
<dbReference type="Pfam" id="PF10260">
    <property type="entry name" value="SAYSvFN"/>
    <property type="match status" value="1"/>
</dbReference>
<dbReference type="InterPro" id="IPR039159">
    <property type="entry name" value="SAYSD1"/>
</dbReference>
<dbReference type="EMBL" id="JARKNE010000010">
    <property type="protein sequence ID" value="KAK5794184.1"/>
    <property type="molecule type" value="Genomic_DNA"/>
</dbReference>
<dbReference type="InterPro" id="IPR019387">
    <property type="entry name" value="SAYSvFN_dom"/>
</dbReference>
<evidence type="ECO:0000313" key="2">
    <source>
        <dbReference type="EMBL" id="KAK5794184.1"/>
    </source>
</evidence>
<dbReference type="Proteomes" id="UP001358586">
    <property type="component" value="Chromosome 10"/>
</dbReference>
<comment type="caution">
    <text evidence="2">The sequence shown here is derived from an EMBL/GenBank/DDBJ whole genome shotgun (WGS) entry which is preliminary data.</text>
</comment>